<keyword evidence="2" id="KW-1185">Reference proteome</keyword>
<dbReference type="EMBL" id="JAIWYP010000006">
    <property type="protein sequence ID" value="KAH3812851.1"/>
    <property type="molecule type" value="Genomic_DNA"/>
</dbReference>
<accession>A0A9D4G946</accession>
<dbReference type="AlphaFoldDB" id="A0A9D4G946"/>
<protein>
    <submittedName>
        <fullName evidence="1">Uncharacterized protein</fullName>
    </submittedName>
</protein>
<evidence type="ECO:0000313" key="2">
    <source>
        <dbReference type="Proteomes" id="UP000828390"/>
    </source>
</evidence>
<comment type="caution">
    <text evidence="1">The sequence shown here is derived from an EMBL/GenBank/DDBJ whole genome shotgun (WGS) entry which is preliminary data.</text>
</comment>
<dbReference type="Proteomes" id="UP000828390">
    <property type="component" value="Unassembled WGS sequence"/>
</dbReference>
<proteinExistence type="predicted"/>
<name>A0A9D4G946_DREPO</name>
<reference evidence="1" key="1">
    <citation type="journal article" date="2019" name="bioRxiv">
        <title>The Genome of the Zebra Mussel, Dreissena polymorpha: A Resource for Invasive Species Research.</title>
        <authorList>
            <person name="McCartney M.A."/>
            <person name="Auch B."/>
            <person name="Kono T."/>
            <person name="Mallez S."/>
            <person name="Zhang Y."/>
            <person name="Obille A."/>
            <person name="Becker A."/>
            <person name="Abrahante J.E."/>
            <person name="Garbe J."/>
            <person name="Badalamenti J.P."/>
            <person name="Herman A."/>
            <person name="Mangelson H."/>
            <person name="Liachko I."/>
            <person name="Sullivan S."/>
            <person name="Sone E.D."/>
            <person name="Koren S."/>
            <person name="Silverstein K.A.T."/>
            <person name="Beckman K.B."/>
            <person name="Gohl D.M."/>
        </authorList>
    </citation>
    <scope>NUCLEOTIDE SEQUENCE</scope>
    <source>
        <strain evidence="1">Duluth1</strain>
        <tissue evidence="1">Whole animal</tissue>
    </source>
</reference>
<organism evidence="1 2">
    <name type="scientific">Dreissena polymorpha</name>
    <name type="common">Zebra mussel</name>
    <name type="synonym">Mytilus polymorpha</name>
    <dbReference type="NCBI Taxonomy" id="45954"/>
    <lineage>
        <taxon>Eukaryota</taxon>
        <taxon>Metazoa</taxon>
        <taxon>Spiralia</taxon>
        <taxon>Lophotrochozoa</taxon>
        <taxon>Mollusca</taxon>
        <taxon>Bivalvia</taxon>
        <taxon>Autobranchia</taxon>
        <taxon>Heteroconchia</taxon>
        <taxon>Euheterodonta</taxon>
        <taxon>Imparidentia</taxon>
        <taxon>Neoheterodontei</taxon>
        <taxon>Myida</taxon>
        <taxon>Dreissenoidea</taxon>
        <taxon>Dreissenidae</taxon>
        <taxon>Dreissena</taxon>
    </lineage>
</organism>
<evidence type="ECO:0000313" key="1">
    <source>
        <dbReference type="EMBL" id="KAH3812851.1"/>
    </source>
</evidence>
<sequence length="51" mass="5689">MLVSYPAGMTPTPVPVKSIFKREPSQAQITYWSPSSVMWGQPDTSNCEQKT</sequence>
<reference evidence="1" key="2">
    <citation type="submission" date="2020-11" db="EMBL/GenBank/DDBJ databases">
        <authorList>
            <person name="McCartney M.A."/>
            <person name="Auch B."/>
            <person name="Kono T."/>
            <person name="Mallez S."/>
            <person name="Becker A."/>
            <person name="Gohl D.M."/>
            <person name="Silverstein K.A.T."/>
            <person name="Koren S."/>
            <person name="Bechman K.B."/>
            <person name="Herman A."/>
            <person name="Abrahante J.E."/>
            <person name="Garbe J."/>
        </authorList>
    </citation>
    <scope>NUCLEOTIDE SEQUENCE</scope>
    <source>
        <strain evidence="1">Duluth1</strain>
        <tissue evidence="1">Whole animal</tissue>
    </source>
</reference>
<gene>
    <name evidence="1" type="ORF">DPMN_141292</name>
</gene>